<keyword evidence="6" id="KW-0675">Receptor</keyword>
<dbReference type="SUPFAM" id="SSF56935">
    <property type="entry name" value="Porins"/>
    <property type="match status" value="1"/>
</dbReference>
<dbReference type="SUPFAM" id="SSF49464">
    <property type="entry name" value="Carboxypeptidase regulatory domain-like"/>
    <property type="match status" value="1"/>
</dbReference>
<dbReference type="Pfam" id="PF13620">
    <property type="entry name" value="CarboxypepD_reg"/>
    <property type="match status" value="1"/>
</dbReference>
<proteinExistence type="predicted"/>
<dbReference type="Pfam" id="PF14905">
    <property type="entry name" value="OMP_b-brl_3"/>
    <property type="match status" value="1"/>
</dbReference>
<dbReference type="InterPro" id="IPR008969">
    <property type="entry name" value="CarboxyPept-like_regulatory"/>
</dbReference>
<dbReference type="InterPro" id="IPR036942">
    <property type="entry name" value="Beta-barrel_TonB_sf"/>
</dbReference>
<keyword evidence="3" id="KW-0998">Cell outer membrane</keyword>
<dbReference type="Pfam" id="PF07715">
    <property type="entry name" value="Plug"/>
    <property type="match status" value="1"/>
</dbReference>
<evidence type="ECO:0000256" key="1">
    <source>
        <dbReference type="ARBA" id="ARBA00004442"/>
    </source>
</evidence>
<dbReference type="InterPro" id="IPR037066">
    <property type="entry name" value="Plug_dom_sf"/>
</dbReference>
<feature type="domain" description="Outer membrane protein beta-barrel" evidence="5">
    <location>
        <begin position="378"/>
        <end position="786"/>
    </location>
</feature>
<comment type="caution">
    <text evidence="6">The sequence shown here is derived from an EMBL/GenBank/DDBJ whole genome shotgun (WGS) entry which is preliminary data.</text>
</comment>
<protein>
    <submittedName>
        <fullName evidence="6">TonB-dependent receptor domain-containing protein</fullName>
    </submittedName>
</protein>
<dbReference type="Proteomes" id="UP001595818">
    <property type="component" value="Unassembled WGS sequence"/>
</dbReference>
<evidence type="ECO:0000256" key="2">
    <source>
        <dbReference type="ARBA" id="ARBA00023136"/>
    </source>
</evidence>
<dbReference type="InterPro" id="IPR012910">
    <property type="entry name" value="Plug_dom"/>
</dbReference>
<dbReference type="Gene3D" id="2.170.130.10">
    <property type="entry name" value="TonB-dependent receptor, plug domain"/>
    <property type="match status" value="1"/>
</dbReference>
<dbReference type="RefSeq" id="WP_377067122.1">
    <property type="nucleotide sequence ID" value="NZ_JBHSJJ010000013.1"/>
</dbReference>
<sequence>MMDWKILNTSFGLFFIVGVVAAQEVTLKGRVQEAESGNPLEFANVALLDESDSSVVTGGMSDIDGAFSFVSKPGSYILRVGFIGYDSHFQRLTLGDRRNVNLGNIKLVYDAASLDEVTVEGVTSMFETDIDKRRYDVENSIVAEGATATELLETLPSIQVDDEGGISMRGSGDILIYINGRPSNLSGDDAESILAQFPANSIKSVELITNPSSRYDAAGVGGIINIILKKNERTGFNGQANVAIGTRDKYNAGVNLNYGAGKVNYYASYSFQDRRTFRESEAYRENFLPNISPVLDQDSYGERFDKTHLVRGGLDYNIADNKVFSFYAQGNFRDRTAFNELNQRSINSGGNLDSLFVRNQDDVRESTNLETGMSYDWEIDTLGQRLFTSLSFSRDERFQVENYEQLFYNNAHEEVPANYLLQINDRPQTSDLYVFQMDYEKPFQNGGRLESGLKGTFGSWDRIQEFRQGDQSTGFEPVRNDTISDTFSFKEDVYAAYASYRNNTNNFGYQFGLRGEYTETISFQGNNQRTVVNNYFNLFPSMYLSYDIGEEEAFTANYSRRISRPNLWSLSPFYRVRDLLNLSIGNPFLQPEMTDSYEFGYMKGWERLLFNATVYHRYSTNVLTRIIRLGEDNVAVQTRENANVRNNTGLELINQMQLTNWWDATVSGNFFYSEIIGDNIEQGFNNSNFSWTVSLLSNMAIPDLFTLQIQGNYRGPMVFPQGEIEPMWGVNAGIRKNVMNDNATISLNVSDIFNTRIFRIRNEDARFVQDRMFNRETRIGTLSFTYRFGGFKEKRNGRDDDREFDDDDDGGDF</sequence>
<gene>
    <name evidence="6" type="ORF">ACFPFU_19260</name>
</gene>
<name>A0ABV9T5V1_9BACT</name>
<feature type="domain" description="TonB-dependent receptor plug" evidence="4">
    <location>
        <begin position="146"/>
        <end position="223"/>
    </location>
</feature>
<dbReference type="PANTHER" id="PTHR40980:SF4">
    <property type="entry name" value="TONB-DEPENDENT RECEPTOR-LIKE BETA-BARREL DOMAIN-CONTAINING PROTEIN"/>
    <property type="match status" value="1"/>
</dbReference>
<reference evidence="7" key="1">
    <citation type="journal article" date="2019" name="Int. J. Syst. Evol. Microbiol.">
        <title>The Global Catalogue of Microorganisms (GCM) 10K type strain sequencing project: providing services to taxonomists for standard genome sequencing and annotation.</title>
        <authorList>
            <consortium name="The Broad Institute Genomics Platform"/>
            <consortium name="The Broad Institute Genome Sequencing Center for Infectious Disease"/>
            <person name="Wu L."/>
            <person name="Ma J."/>
        </authorList>
    </citation>
    <scope>NUCLEOTIDE SEQUENCE [LARGE SCALE GENOMIC DNA]</scope>
    <source>
        <strain evidence="7">CGMCC 4.7466</strain>
    </source>
</reference>
<evidence type="ECO:0000313" key="7">
    <source>
        <dbReference type="Proteomes" id="UP001595818"/>
    </source>
</evidence>
<keyword evidence="7" id="KW-1185">Reference proteome</keyword>
<accession>A0ABV9T5V1</accession>
<dbReference type="InterPro" id="IPR041700">
    <property type="entry name" value="OMP_b-brl_3"/>
</dbReference>
<dbReference type="Gene3D" id="2.60.40.1120">
    <property type="entry name" value="Carboxypeptidase-like, regulatory domain"/>
    <property type="match status" value="1"/>
</dbReference>
<evidence type="ECO:0000313" key="6">
    <source>
        <dbReference type="EMBL" id="MFC4873851.1"/>
    </source>
</evidence>
<dbReference type="PANTHER" id="PTHR40980">
    <property type="entry name" value="PLUG DOMAIN-CONTAINING PROTEIN"/>
    <property type="match status" value="1"/>
</dbReference>
<organism evidence="6 7">
    <name type="scientific">Negadavirga shengliensis</name>
    <dbReference type="NCBI Taxonomy" id="1389218"/>
    <lineage>
        <taxon>Bacteria</taxon>
        <taxon>Pseudomonadati</taxon>
        <taxon>Bacteroidota</taxon>
        <taxon>Cytophagia</taxon>
        <taxon>Cytophagales</taxon>
        <taxon>Cyclobacteriaceae</taxon>
        <taxon>Negadavirga</taxon>
    </lineage>
</organism>
<evidence type="ECO:0000259" key="4">
    <source>
        <dbReference type="Pfam" id="PF07715"/>
    </source>
</evidence>
<dbReference type="EMBL" id="JBHSJJ010000013">
    <property type="protein sequence ID" value="MFC4873851.1"/>
    <property type="molecule type" value="Genomic_DNA"/>
</dbReference>
<comment type="subcellular location">
    <subcellularLocation>
        <location evidence="1">Cell outer membrane</location>
    </subcellularLocation>
</comment>
<keyword evidence="2" id="KW-0472">Membrane</keyword>
<dbReference type="Gene3D" id="2.40.170.20">
    <property type="entry name" value="TonB-dependent receptor, beta-barrel domain"/>
    <property type="match status" value="1"/>
</dbReference>
<evidence type="ECO:0000256" key="3">
    <source>
        <dbReference type="ARBA" id="ARBA00023237"/>
    </source>
</evidence>
<evidence type="ECO:0000259" key="5">
    <source>
        <dbReference type="Pfam" id="PF14905"/>
    </source>
</evidence>